<dbReference type="EMBL" id="QUTA01008364">
    <property type="protein sequence ID" value="RHY03924.1"/>
    <property type="molecule type" value="Genomic_DNA"/>
</dbReference>
<reference evidence="1 2" key="1">
    <citation type="submission" date="2018-08" db="EMBL/GenBank/DDBJ databases">
        <title>Aphanomyces genome sequencing and annotation.</title>
        <authorList>
            <person name="Minardi D."/>
            <person name="Oidtmann B."/>
            <person name="Van Der Giezen M."/>
            <person name="Studholme D.J."/>
        </authorList>
    </citation>
    <scope>NUCLEOTIDE SEQUENCE [LARGE SCALE GENOMIC DNA]</scope>
    <source>
        <strain evidence="1 2">Yx</strain>
    </source>
</reference>
<sequence length="144" mass="16286">MEMIVLCVAVFVRGVRNAKTELVSWQGDNPNLAKGRKDVAFSKTYVDVGHQLTRAQLEMNYAGADKATRLLPYMVASDLNPLEDPPPLSLVWHFRLDSVWAPGLVYDPKQPWPQAFGRPPDNMLAALKSVRNPYHVVFNFGYRD</sequence>
<evidence type="ECO:0000313" key="1">
    <source>
        <dbReference type="EMBL" id="RHY03924.1"/>
    </source>
</evidence>
<name>A0A397ACA0_APHAT</name>
<evidence type="ECO:0000313" key="2">
    <source>
        <dbReference type="Proteomes" id="UP000266239"/>
    </source>
</evidence>
<organism evidence="1 2">
    <name type="scientific">Aphanomyces astaci</name>
    <name type="common">Crayfish plague agent</name>
    <dbReference type="NCBI Taxonomy" id="112090"/>
    <lineage>
        <taxon>Eukaryota</taxon>
        <taxon>Sar</taxon>
        <taxon>Stramenopiles</taxon>
        <taxon>Oomycota</taxon>
        <taxon>Saprolegniomycetes</taxon>
        <taxon>Saprolegniales</taxon>
        <taxon>Verrucalvaceae</taxon>
        <taxon>Aphanomyces</taxon>
    </lineage>
</organism>
<gene>
    <name evidence="1" type="ORF">DYB25_002755</name>
</gene>
<dbReference type="Proteomes" id="UP000266239">
    <property type="component" value="Unassembled WGS sequence"/>
</dbReference>
<proteinExistence type="predicted"/>
<protein>
    <submittedName>
        <fullName evidence="1">Uncharacterized protein</fullName>
    </submittedName>
</protein>
<accession>A0A397ACA0</accession>
<comment type="caution">
    <text evidence="1">The sequence shown here is derived from an EMBL/GenBank/DDBJ whole genome shotgun (WGS) entry which is preliminary data.</text>
</comment>
<dbReference type="AlphaFoldDB" id="A0A397ACA0"/>